<reference evidence="1 2" key="1">
    <citation type="journal article" date="2014" name="Nat. Commun.">
        <title>Klebsormidium flaccidum genome reveals primary factors for plant terrestrial adaptation.</title>
        <authorList>
            <person name="Hori K."/>
            <person name="Maruyama F."/>
            <person name="Fujisawa T."/>
            <person name="Togashi T."/>
            <person name="Yamamoto N."/>
            <person name="Seo M."/>
            <person name="Sato S."/>
            <person name="Yamada T."/>
            <person name="Mori H."/>
            <person name="Tajima N."/>
            <person name="Moriyama T."/>
            <person name="Ikeuchi M."/>
            <person name="Watanabe M."/>
            <person name="Wada H."/>
            <person name="Kobayashi K."/>
            <person name="Saito M."/>
            <person name="Masuda T."/>
            <person name="Sasaki-Sekimoto Y."/>
            <person name="Mashiguchi K."/>
            <person name="Awai K."/>
            <person name="Shimojima M."/>
            <person name="Masuda S."/>
            <person name="Iwai M."/>
            <person name="Nobusawa T."/>
            <person name="Narise T."/>
            <person name="Kondo S."/>
            <person name="Saito H."/>
            <person name="Sato R."/>
            <person name="Murakawa M."/>
            <person name="Ihara Y."/>
            <person name="Oshima-Yamada Y."/>
            <person name="Ohtaka K."/>
            <person name="Satoh M."/>
            <person name="Sonobe K."/>
            <person name="Ishii M."/>
            <person name="Ohtani R."/>
            <person name="Kanamori-Sato M."/>
            <person name="Honoki R."/>
            <person name="Miyazaki D."/>
            <person name="Mochizuki H."/>
            <person name="Umetsu J."/>
            <person name="Higashi K."/>
            <person name="Shibata D."/>
            <person name="Kamiya Y."/>
            <person name="Sato N."/>
            <person name="Nakamura Y."/>
            <person name="Tabata S."/>
            <person name="Ida S."/>
            <person name="Kurokawa K."/>
            <person name="Ohta H."/>
        </authorList>
    </citation>
    <scope>NUCLEOTIDE SEQUENCE [LARGE SCALE GENOMIC DNA]</scope>
    <source>
        <strain evidence="1 2">NIES-2285</strain>
    </source>
</reference>
<dbReference type="EMBL" id="DF237948">
    <property type="protein sequence ID" value="GAQ92379.1"/>
    <property type="molecule type" value="Genomic_DNA"/>
</dbReference>
<name>A0A1Y1IS84_KLENI</name>
<organism evidence="1 2">
    <name type="scientific">Klebsormidium nitens</name>
    <name type="common">Green alga</name>
    <name type="synonym">Ulothrix nitens</name>
    <dbReference type="NCBI Taxonomy" id="105231"/>
    <lineage>
        <taxon>Eukaryota</taxon>
        <taxon>Viridiplantae</taxon>
        <taxon>Streptophyta</taxon>
        <taxon>Klebsormidiophyceae</taxon>
        <taxon>Klebsormidiales</taxon>
        <taxon>Klebsormidiaceae</taxon>
        <taxon>Klebsormidium</taxon>
    </lineage>
</organism>
<evidence type="ECO:0000313" key="1">
    <source>
        <dbReference type="EMBL" id="GAQ92379.1"/>
    </source>
</evidence>
<dbReference type="OrthoDB" id="2012132at2759"/>
<proteinExistence type="predicted"/>
<keyword evidence="2" id="KW-1185">Reference proteome</keyword>
<accession>A0A1Y1IS84</accession>
<evidence type="ECO:0000313" key="2">
    <source>
        <dbReference type="Proteomes" id="UP000054558"/>
    </source>
</evidence>
<dbReference type="OMA" id="AWHGQTY"/>
<protein>
    <submittedName>
        <fullName evidence="1">Uncharacterized protein</fullName>
    </submittedName>
</protein>
<dbReference type="PANTHER" id="PTHR31656">
    <property type="entry name" value="ROOT CAP DOMAIN-CONTAINING PROTEIN"/>
    <property type="match status" value="1"/>
</dbReference>
<gene>
    <name evidence="1" type="ORF">KFL_009990020</name>
</gene>
<dbReference type="Proteomes" id="UP000054558">
    <property type="component" value="Unassembled WGS sequence"/>
</dbReference>
<dbReference type="AlphaFoldDB" id="A0A1Y1IS84"/>
<sequence length="338" mass="36683">MGAVRVERVQDFEWNTGAGGAAAQDRCQNEGTVNGCLDPHFVVQTSSGLASQDFSFDFHGLANKIYCMLADIALQLNVRMFGIPPASKVIERKSDLGDDFFTGTWMDAIGFVYTSKGGAPKNLAIELDHDKARSGAFPFRVVHDGEDLSEILVAQEGATWTSQDGAVTVSRPPNSVSILSVDIKEVLNMVVSSETEEEIIVEPRIYFLNFELKNIVTTPSVHGFLGQMYAPGAIEERLAMGTLEGFRHREYVEGTDEEYETSDLTATDCSFNRFGKAQSNAVDLKGTASSDTTINRRLLQHSPSIDTGIIGLASSPFACHLVNKRLGAISISCEANGL</sequence>